<comment type="similarity">
    <text evidence="1">Belongs to the universal stress protein A family.</text>
</comment>
<evidence type="ECO:0000259" key="2">
    <source>
        <dbReference type="Pfam" id="PF00582"/>
    </source>
</evidence>
<protein>
    <submittedName>
        <fullName evidence="3">Putative Universal stress protein UspA</fullName>
    </submittedName>
</protein>
<comment type="caution">
    <text evidence="3">The sequence shown here is derived from an EMBL/GenBank/DDBJ whole genome shotgun (WGS) entry which is preliminary data.</text>
</comment>
<dbReference type="SUPFAM" id="SSF52402">
    <property type="entry name" value="Adenine nucleotide alpha hydrolases-like"/>
    <property type="match status" value="1"/>
</dbReference>
<organism evidence="3">
    <name type="scientific">mine drainage metagenome</name>
    <dbReference type="NCBI Taxonomy" id="410659"/>
    <lineage>
        <taxon>unclassified sequences</taxon>
        <taxon>metagenomes</taxon>
        <taxon>ecological metagenomes</taxon>
    </lineage>
</organism>
<name>E6PTL8_9ZZZZ</name>
<accession>E6PTL8</accession>
<feature type="domain" description="UspA" evidence="2">
    <location>
        <begin position="9"/>
        <end position="87"/>
    </location>
</feature>
<dbReference type="AlphaFoldDB" id="E6PTL8"/>
<dbReference type="InterPro" id="IPR014729">
    <property type="entry name" value="Rossmann-like_a/b/a_fold"/>
</dbReference>
<reference evidence="3" key="1">
    <citation type="submission" date="2009-10" db="EMBL/GenBank/DDBJ databases">
        <title>Diversity of trophic interactions inside an arsenic-rich microbial ecosystem.</title>
        <authorList>
            <person name="Bertin P.N."/>
            <person name="Heinrich-Salmeron A."/>
            <person name="Pelletier E."/>
            <person name="Goulhen-Chollet F."/>
            <person name="Arsene-Ploetze F."/>
            <person name="Gallien S."/>
            <person name="Calteau A."/>
            <person name="Vallenet D."/>
            <person name="Casiot C."/>
            <person name="Chane-Woon-Ming B."/>
            <person name="Giloteaux L."/>
            <person name="Barakat M."/>
            <person name="Bonnefoy V."/>
            <person name="Bruneel O."/>
            <person name="Chandler M."/>
            <person name="Cleiss J."/>
            <person name="Duran R."/>
            <person name="Elbaz-Poulichet F."/>
            <person name="Fonknechten N."/>
            <person name="Lauga B."/>
            <person name="Mornico D."/>
            <person name="Ortet P."/>
            <person name="Schaeffer C."/>
            <person name="Siguier P."/>
            <person name="Alexander Thil Smith A."/>
            <person name="Van Dorsselaer A."/>
            <person name="Weissenbach J."/>
            <person name="Medigue C."/>
            <person name="Le Paslier D."/>
        </authorList>
    </citation>
    <scope>NUCLEOTIDE SEQUENCE</scope>
</reference>
<dbReference type="PANTHER" id="PTHR46268:SF15">
    <property type="entry name" value="UNIVERSAL STRESS PROTEIN HP_0031"/>
    <property type="match status" value="1"/>
</dbReference>
<sequence length="87" mass="9220">MLDSYYAEQSEAVLAPARASLQAAGLQLEAHHRHGDAAAQIVKFVREHEIDLVMMGSHGHTALSGMALGSVTTKVIASSSIPVLIVR</sequence>
<dbReference type="PANTHER" id="PTHR46268">
    <property type="entry name" value="STRESS RESPONSE PROTEIN NHAX"/>
    <property type="match status" value="1"/>
</dbReference>
<gene>
    <name evidence="3" type="ORF">CARN2_3751</name>
</gene>
<dbReference type="Pfam" id="PF00582">
    <property type="entry name" value="Usp"/>
    <property type="match status" value="1"/>
</dbReference>
<dbReference type="InterPro" id="IPR006016">
    <property type="entry name" value="UspA"/>
</dbReference>
<evidence type="ECO:0000313" key="3">
    <source>
        <dbReference type="EMBL" id="CBH98275.1"/>
    </source>
</evidence>
<proteinExistence type="inferred from homology"/>
<dbReference type="InterPro" id="IPR006015">
    <property type="entry name" value="Universal_stress_UspA"/>
</dbReference>
<dbReference type="EMBL" id="CABM01000050">
    <property type="protein sequence ID" value="CBH98275.1"/>
    <property type="molecule type" value="Genomic_DNA"/>
</dbReference>
<evidence type="ECO:0000256" key="1">
    <source>
        <dbReference type="ARBA" id="ARBA00008791"/>
    </source>
</evidence>
<dbReference type="PRINTS" id="PR01438">
    <property type="entry name" value="UNVRSLSTRESS"/>
</dbReference>
<dbReference type="CDD" id="cd00293">
    <property type="entry name" value="USP-like"/>
    <property type="match status" value="1"/>
</dbReference>
<dbReference type="Gene3D" id="3.40.50.620">
    <property type="entry name" value="HUPs"/>
    <property type="match status" value="1"/>
</dbReference>